<dbReference type="GO" id="GO:0005634">
    <property type="term" value="C:nucleus"/>
    <property type="evidence" value="ECO:0000318"/>
    <property type="project" value="GO_Central"/>
</dbReference>
<dbReference type="FunFam" id="3.40.50.300:FF:002337">
    <property type="entry name" value="Transcription factor bHLH140"/>
    <property type="match status" value="1"/>
</dbReference>
<dbReference type="InterPro" id="IPR002589">
    <property type="entry name" value="Macro_dom"/>
</dbReference>
<sequence length="745" mass="82113">MDMDCDDTSKHEEKSGEEKRNSIVVILVGAPGSGKSTFCEHVMRSSPRPWARICQDTINNGKAGTKPQCLKTAASALKEGKSVFIDRCNLDREQRVDFVNLGGSQIEVHAVVLDLPAQLCIARSVKRTGHEGNLQGGKAAAVVNRMLQKKELPKLSEGFFRIMFCQSESDVQAAINTYSVLGPLDTLPNGSFGQRKPDTKVQLGIMKFLKKVDVPPNAGSTSGSVQDSAFPQVSKERDTSCKGPDNLSSLSTTAYKGVKESEDLPKHSIGPDVSPDSIPTLAFPSISTADFQFNIEKASDVIVEKVEEYVKKVGNARLVLVDLSHGSKILSLVRAKAAQRNIDNKKFFTFVGDITRLYSQGGLRCNVIANAANWRLKPGGGGVNAAIFSAAGPALEVATKEQAASLLPGHAVVVPLPSNSPLYNREGVSHIIHVLGPNMNPQRSNCLKDDYVKGCKVLRDAYTSLFDGFLSVLRNQANVTSKNLVSEKSMKDTSCGDLKNHLENGDQKTKRDGDSVSERSKKSKGSHDDNSKIDGSTSKSWTTWAQALYHIAMHPEKHKNVLLEVSDDVAVLNDLYPKAKKHLLILARYGGLDRLADVQQEHLHLLTTMHSVGLRWAEKFLQEDSSMIFRLGYHSVPSMRQLHLHVISQDFNSNHLKNKKHWNSFNTAFFRDSVDVIEEIRNHGKATLKDESYLSMELRCHRCRSAHPNIPRLKSHISNCQSPFPPSLLENGRLVPRQDENLSNS</sequence>
<dbReference type="AlphaFoldDB" id="A0A2C9V9P1"/>
<feature type="region of interest" description="Disordered" evidence="1">
    <location>
        <begin position="217"/>
        <end position="248"/>
    </location>
</feature>
<dbReference type="SUPFAM" id="SSF52949">
    <property type="entry name" value="Macro domain-like"/>
    <property type="match status" value="1"/>
</dbReference>
<dbReference type="SUPFAM" id="SSF52540">
    <property type="entry name" value="P-loop containing nucleoside triphosphate hydrolases"/>
    <property type="match status" value="1"/>
</dbReference>
<dbReference type="GO" id="GO:1990165">
    <property type="term" value="F:single-strand break-containing DNA binding"/>
    <property type="evidence" value="ECO:0000318"/>
    <property type="project" value="GO_Central"/>
</dbReference>
<feature type="region of interest" description="Disordered" evidence="1">
    <location>
        <begin position="490"/>
        <end position="537"/>
    </location>
</feature>
<name>A0A2C9V9P1_MANES</name>
<dbReference type="FunFam" id="3.40.220.10:FF:000020">
    <property type="entry name" value="Transcription factor bHLH140"/>
    <property type="match status" value="1"/>
</dbReference>
<dbReference type="Gene3D" id="3.40.220.10">
    <property type="entry name" value="Leucine Aminopeptidase, subunit E, domain 1"/>
    <property type="match status" value="1"/>
</dbReference>
<evidence type="ECO:0000313" key="3">
    <source>
        <dbReference type="EMBL" id="OAY41492.1"/>
    </source>
</evidence>
<dbReference type="SMART" id="SM00506">
    <property type="entry name" value="A1pp"/>
    <property type="match status" value="1"/>
</dbReference>
<feature type="compositionally biased region" description="Polar residues" evidence="1">
    <location>
        <begin position="218"/>
        <end position="231"/>
    </location>
</feature>
<proteinExistence type="predicted"/>
<dbReference type="InterPro" id="IPR036265">
    <property type="entry name" value="HIT-like_sf"/>
</dbReference>
<dbReference type="GO" id="GO:0003697">
    <property type="term" value="F:single-stranded DNA binding"/>
    <property type="evidence" value="ECO:0000318"/>
    <property type="project" value="GO_Central"/>
</dbReference>
<dbReference type="STRING" id="3983.A0A2C9V9P1"/>
<dbReference type="PROSITE" id="PS51154">
    <property type="entry name" value="MACRO"/>
    <property type="match status" value="1"/>
</dbReference>
<feature type="domain" description="Macro" evidence="2">
    <location>
        <begin position="334"/>
        <end position="584"/>
    </location>
</feature>
<dbReference type="OMA" id="QDFNSKH"/>
<reference evidence="4" key="1">
    <citation type="journal article" date="2016" name="Nat. Biotechnol.">
        <title>Sequencing wild and cultivated cassava and related species reveals extensive interspecific hybridization and genetic diversity.</title>
        <authorList>
            <person name="Bredeson J.V."/>
            <person name="Lyons J.B."/>
            <person name="Prochnik S.E."/>
            <person name="Wu G.A."/>
            <person name="Ha C.M."/>
            <person name="Edsinger-Gonzales E."/>
            <person name="Grimwood J."/>
            <person name="Schmutz J."/>
            <person name="Rabbi I.Y."/>
            <person name="Egesi C."/>
            <person name="Nauluvula P."/>
            <person name="Lebot V."/>
            <person name="Ndunguru J."/>
            <person name="Mkamilo G."/>
            <person name="Bart R.S."/>
            <person name="Setter T.L."/>
            <person name="Gleadow R.M."/>
            <person name="Kulakow P."/>
            <person name="Ferguson M.E."/>
            <person name="Rounsley S."/>
            <person name="Rokhsar D.S."/>
        </authorList>
    </citation>
    <scope>NUCLEOTIDE SEQUENCE [LARGE SCALE GENOMIC DNA]</scope>
    <source>
        <strain evidence="4">cv. AM560-2</strain>
    </source>
</reference>
<dbReference type="GO" id="GO:0003725">
    <property type="term" value="F:double-stranded RNA binding"/>
    <property type="evidence" value="ECO:0000318"/>
    <property type="project" value="GO_Central"/>
</dbReference>
<dbReference type="InterPro" id="IPR027417">
    <property type="entry name" value="P-loop_NTPase"/>
</dbReference>
<dbReference type="OrthoDB" id="3512845at2759"/>
<dbReference type="Gene3D" id="3.30.428.10">
    <property type="entry name" value="HIT-like"/>
    <property type="match status" value="1"/>
</dbReference>
<evidence type="ECO:0000256" key="1">
    <source>
        <dbReference type="SAM" id="MobiDB-lite"/>
    </source>
</evidence>
<dbReference type="Gene3D" id="3.40.50.300">
    <property type="entry name" value="P-loop containing nucleotide triphosphate hydrolases"/>
    <property type="match status" value="1"/>
</dbReference>
<dbReference type="Proteomes" id="UP000091857">
    <property type="component" value="Chromosome 9"/>
</dbReference>
<dbReference type="Pfam" id="PF16278">
    <property type="entry name" value="zf-C2HE"/>
    <property type="match status" value="1"/>
</dbReference>
<dbReference type="PANTHER" id="PTHR12486:SF4">
    <property type="entry name" value="APRATAXIN"/>
    <property type="match status" value="1"/>
</dbReference>
<evidence type="ECO:0000259" key="2">
    <source>
        <dbReference type="PROSITE" id="PS51154"/>
    </source>
</evidence>
<dbReference type="InterPro" id="IPR019808">
    <property type="entry name" value="Histidine_triad_CS"/>
</dbReference>
<dbReference type="PROSITE" id="PS00892">
    <property type="entry name" value="HIT_1"/>
    <property type="match status" value="1"/>
</dbReference>
<dbReference type="EMBL" id="CM004395">
    <property type="protein sequence ID" value="OAY41492.1"/>
    <property type="molecule type" value="Genomic_DNA"/>
</dbReference>
<dbReference type="SUPFAM" id="SSF54197">
    <property type="entry name" value="HIT-like"/>
    <property type="match status" value="1"/>
</dbReference>
<dbReference type="Pfam" id="PF01661">
    <property type="entry name" value="Macro"/>
    <property type="match status" value="1"/>
</dbReference>
<dbReference type="InterPro" id="IPR043472">
    <property type="entry name" value="Macro_dom-like"/>
</dbReference>
<evidence type="ECO:0000313" key="4">
    <source>
        <dbReference type="Proteomes" id="UP000091857"/>
    </source>
</evidence>
<dbReference type="Gramene" id="Manes.09G106200.1.v8.1">
    <property type="protein sequence ID" value="Manes.09G106200.1.v8.1.CDS"/>
    <property type="gene ID" value="Manes.09G106200.v8.1"/>
</dbReference>
<feature type="compositionally biased region" description="Basic and acidic residues" evidence="1">
    <location>
        <begin position="498"/>
        <end position="532"/>
    </location>
</feature>
<dbReference type="Pfam" id="PF13671">
    <property type="entry name" value="AAA_33"/>
    <property type="match status" value="1"/>
</dbReference>
<dbReference type="FunFam" id="3.30.428.10:FF:000004">
    <property type="entry name" value="aprataxin isoform X2"/>
    <property type="match status" value="1"/>
</dbReference>
<protein>
    <recommendedName>
        <fullName evidence="2">Macro domain-containing protein</fullName>
    </recommendedName>
</protein>
<dbReference type="GO" id="GO:0000012">
    <property type="term" value="P:single strand break repair"/>
    <property type="evidence" value="ECO:0000318"/>
    <property type="project" value="GO_Central"/>
</dbReference>
<accession>A0A2C9V9P1</accession>
<keyword evidence="4" id="KW-1185">Reference proteome</keyword>
<dbReference type="PANTHER" id="PTHR12486">
    <property type="entry name" value="APRATAXIN-RELATED"/>
    <property type="match status" value="1"/>
</dbReference>
<organism evidence="3 4">
    <name type="scientific">Manihot esculenta</name>
    <name type="common">Cassava</name>
    <name type="synonym">Jatropha manihot</name>
    <dbReference type="NCBI Taxonomy" id="3983"/>
    <lineage>
        <taxon>Eukaryota</taxon>
        <taxon>Viridiplantae</taxon>
        <taxon>Streptophyta</taxon>
        <taxon>Embryophyta</taxon>
        <taxon>Tracheophyta</taxon>
        <taxon>Spermatophyta</taxon>
        <taxon>Magnoliopsida</taxon>
        <taxon>eudicotyledons</taxon>
        <taxon>Gunneridae</taxon>
        <taxon>Pentapetalae</taxon>
        <taxon>rosids</taxon>
        <taxon>fabids</taxon>
        <taxon>Malpighiales</taxon>
        <taxon>Euphorbiaceae</taxon>
        <taxon>Crotonoideae</taxon>
        <taxon>Manihoteae</taxon>
        <taxon>Manihot</taxon>
    </lineage>
</organism>
<dbReference type="Pfam" id="PF11969">
    <property type="entry name" value="DcpS_C"/>
    <property type="match status" value="1"/>
</dbReference>
<gene>
    <name evidence="3" type="ORF">MANES_09G106200v8</name>
</gene>
<dbReference type="GO" id="GO:0033699">
    <property type="term" value="F:DNA 5'-adenosine monophosphate hydrolase activity"/>
    <property type="evidence" value="ECO:0000318"/>
    <property type="project" value="GO_Central"/>
</dbReference>
<dbReference type="GO" id="GO:0030983">
    <property type="term" value="F:mismatched DNA binding"/>
    <property type="evidence" value="ECO:0000318"/>
    <property type="project" value="GO_Central"/>
</dbReference>
<dbReference type="InterPro" id="IPR032566">
    <property type="entry name" value="Znf-C2HE"/>
</dbReference>
<comment type="caution">
    <text evidence="3">The sequence shown here is derived from an EMBL/GenBank/DDBJ whole genome shotgun (WGS) entry which is preliminary data.</text>
</comment>